<dbReference type="NCBIfam" id="TIGR00172">
    <property type="entry name" value="maf"/>
    <property type="match status" value="1"/>
</dbReference>
<keyword evidence="3" id="KW-0732">Signal</keyword>
<dbReference type="Proteomes" id="UP001530377">
    <property type="component" value="Unassembled WGS sequence"/>
</dbReference>
<dbReference type="AlphaFoldDB" id="A0ABD3SHE4"/>
<reference evidence="4 5" key="1">
    <citation type="submission" date="2024-10" db="EMBL/GenBank/DDBJ databases">
        <title>Updated reference genomes for cyclostephanoid diatoms.</title>
        <authorList>
            <person name="Roberts W.R."/>
            <person name="Alverson A.J."/>
        </authorList>
    </citation>
    <scope>NUCLEOTIDE SEQUENCE [LARGE SCALE GENOMIC DNA]</scope>
    <source>
        <strain evidence="4 5">AJA228-03</strain>
    </source>
</reference>
<dbReference type="GO" id="GO:0016787">
    <property type="term" value="F:hydrolase activity"/>
    <property type="evidence" value="ECO:0007669"/>
    <property type="project" value="UniProtKB-KW"/>
</dbReference>
<dbReference type="Gene3D" id="3.90.950.10">
    <property type="match status" value="1"/>
</dbReference>
<keyword evidence="5" id="KW-1185">Reference proteome</keyword>
<feature type="signal peptide" evidence="3">
    <location>
        <begin position="1"/>
        <end position="30"/>
    </location>
</feature>
<evidence type="ECO:0000256" key="1">
    <source>
        <dbReference type="ARBA" id="ARBA00001968"/>
    </source>
</evidence>
<dbReference type="Pfam" id="PF02545">
    <property type="entry name" value="Maf"/>
    <property type="match status" value="1"/>
</dbReference>
<dbReference type="PANTHER" id="PTHR43213:SF5">
    <property type="entry name" value="BIFUNCTIONAL DTTP_UTP PYROPHOSPHATASE_METHYLTRANSFERASE PROTEIN-RELATED"/>
    <property type="match status" value="1"/>
</dbReference>
<evidence type="ECO:0000313" key="5">
    <source>
        <dbReference type="Proteomes" id="UP001530377"/>
    </source>
</evidence>
<feature type="chain" id="PRO_5044767643" evidence="3">
    <location>
        <begin position="31"/>
        <end position="293"/>
    </location>
</feature>
<evidence type="ECO:0000256" key="3">
    <source>
        <dbReference type="SAM" id="SignalP"/>
    </source>
</evidence>
<protein>
    <submittedName>
        <fullName evidence="4">Uncharacterized protein</fullName>
    </submittedName>
</protein>
<dbReference type="InterPro" id="IPR029001">
    <property type="entry name" value="ITPase-like_fam"/>
</dbReference>
<dbReference type="EMBL" id="JALLPB020000028">
    <property type="protein sequence ID" value="KAL3823831.1"/>
    <property type="molecule type" value="Genomic_DNA"/>
</dbReference>
<dbReference type="InterPro" id="IPR003697">
    <property type="entry name" value="Maf-like"/>
</dbReference>
<keyword evidence="2" id="KW-0378">Hydrolase</keyword>
<dbReference type="HAMAP" id="MF_00528">
    <property type="entry name" value="Maf"/>
    <property type="match status" value="1"/>
</dbReference>
<organism evidence="4 5">
    <name type="scientific">Cyclostephanos tholiformis</name>
    <dbReference type="NCBI Taxonomy" id="382380"/>
    <lineage>
        <taxon>Eukaryota</taxon>
        <taxon>Sar</taxon>
        <taxon>Stramenopiles</taxon>
        <taxon>Ochrophyta</taxon>
        <taxon>Bacillariophyta</taxon>
        <taxon>Coscinodiscophyceae</taxon>
        <taxon>Thalassiosirophycidae</taxon>
        <taxon>Stephanodiscales</taxon>
        <taxon>Stephanodiscaceae</taxon>
        <taxon>Cyclostephanos</taxon>
    </lineage>
</organism>
<sequence length="293" mass="32740">MRIPTNPMRGSIQLRLLVLSNALFLHFAASWSPSRDLFKYSGVAEKLQRHPVITVMSAVTSDHDDRLILSNMHKIGLVTDESSKLRLLLASRSPRRREILDMMGLSGRYKVQVSPLDEDEVQIELAEKNYPPQDYARTLAERKAQALAVTMPHPREVTLIIGSDTIVDLDGSIMNKPKDEADAFDMIKRLSGKWHKVHTGVAVYAVGLGEHDRVKLMFSFADTANVKFADLADNDILSYIATREPMDKAGSYGIQGVGGQFVERLEGDYFTIMGLSMHRLSKALSQAIRSLDI</sequence>
<comment type="caution">
    <text evidence="4">The sequence shown here is derived from an EMBL/GenBank/DDBJ whole genome shotgun (WGS) entry which is preliminary data.</text>
</comment>
<dbReference type="PANTHER" id="PTHR43213">
    <property type="entry name" value="BIFUNCTIONAL DTTP/UTP PYROPHOSPHATASE/METHYLTRANSFERASE PROTEIN-RELATED"/>
    <property type="match status" value="1"/>
</dbReference>
<name>A0ABD3SHE4_9STRA</name>
<evidence type="ECO:0000313" key="4">
    <source>
        <dbReference type="EMBL" id="KAL3823831.1"/>
    </source>
</evidence>
<gene>
    <name evidence="4" type="ORF">ACHAXA_004103</name>
</gene>
<comment type="cofactor">
    <cofactor evidence="1">
        <name>a divalent metal cation</name>
        <dbReference type="ChEBI" id="CHEBI:60240"/>
    </cofactor>
</comment>
<accession>A0ABD3SHE4</accession>
<dbReference type="CDD" id="cd00555">
    <property type="entry name" value="Maf"/>
    <property type="match status" value="1"/>
</dbReference>
<proteinExistence type="inferred from homology"/>
<dbReference type="SUPFAM" id="SSF52972">
    <property type="entry name" value="ITPase-like"/>
    <property type="match status" value="1"/>
</dbReference>
<evidence type="ECO:0000256" key="2">
    <source>
        <dbReference type="ARBA" id="ARBA00022801"/>
    </source>
</evidence>